<protein>
    <recommendedName>
        <fullName evidence="10">Kinetochore protein Nuf2 N-terminal domain-containing protein</fullName>
    </recommendedName>
</protein>
<dbReference type="Pfam" id="PF03800">
    <property type="entry name" value="Nuf2"/>
    <property type="match status" value="1"/>
</dbReference>
<dbReference type="InterPro" id="IPR005549">
    <property type="entry name" value="Kinetochore_Nuf2_N"/>
</dbReference>
<feature type="coiled-coil region" evidence="9">
    <location>
        <begin position="397"/>
        <end position="424"/>
    </location>
</feature>
<evidence type="ECO:0000256" key="1">
    <source>
        <dbReference type="ARBA" id="ARBA00004584"/>
    </source>
</evidence>
<keyword evidence="8" id="KW-0137">Centromere</keyword>
<dbReference type="GO" id="GO:0031262">
    <property type="term" value="C:Ndc80 complex"/>
    <property type="evidence" value="ECO:0007669"/>
    <property type="project" value="InterPro"/>
</dbReference>
<name>A0AAP0CSV2_9ASTR</name>
<dbReference type="Gene3D" id="1.10.418.60">
    <property type="entry name" value="Ncd80 complex, Nuf2 subunit"/>
    <property type="match status" value="1"/>
</dbReference>
<comment type="subcellular location">
    <subcellularLocation>
        <location evidence="1">Chromosome</location>
        <location evidence="1">Centromere</location>
    </subcellularLocation>
</comment>
<keyword evidence="5" id="KW-0498">Mitosis</keyword>
<reference evidence="11 12" key="1">
    <citation type="submission" date="2024-04" db="EMBL/GenBank/DDBJ databases">
        <title>The reference genome of an endangered Asteraceae, Deinandra increscens subsp. villosa, native to the Central Coast of California.</title>
        <authorList>
            <person name="Guilliams M."/>
            <person name="Hasenstab-Lehman K."/>
            <person name="Meyer R."/>
            <person name="Mcevoy S."/>
        </authorList>
    </citation>
    <scope>NUCLEOTIDE SEQUENCE [LARGE SCALE GENOMIC DNA]</scope>
    <source>
        <tissue evidence="11">Leaf</tissue>
    </source>
</reference>
<keyword evidence="7" id="KW-0131">Cell cycle</keyword>
<keyword evidence="3" id="KW-0158">Chromosome</keyword>
<organism evidence="11 12">
    <name type="scientific">Deinandra increscens subsp. villosa</name>
    <dbReference type="NCBI Taxonomy" id="3103831"/>
    <lineage>
        <taxon>Eukaryota</taxon>
        <taxon>Viridiplantae</taxon>
        <taxon>Streptophyta</taxon>
        <taxon>Embryophyta</taxon>
        <taxon>Tracheophyta</taxon>
        <taxon>Spermatophyta</taxon>
        <taxon>Magnoliopsida</taxon>
        <taxon>eudicotyledons</taxon>
        <taxon>Gunneridae</taxon>
        <taxon>Pentapetalae</taxon>
        <taxon>asterids</taxon>
        <taxon>campanulids</taxon>
        <taxon>Asterales</taxon>
        <taxon>Asteraceae</taxon>
        <taxon>Asteroideae</taxon>
        <taxon>Heliantheae alliance</taxon>
        <taxon>Madieae</taxon>
        <taxon>Madiinae</taxon>
        <taxon>Deinandra</taxon>
    </lineage>
</organism>
<feature type="domain" description="Kinetochore protein Nuf2 N-terminal" evidence="10">
    <location>
        <begin position="4"/>
        <end position="141"/>
    </location>
</feature>
<sequence length="445" mass="50920">MSKFDYPRLPRGEIVGVLADCRIATVSEDHLNNPTADFVYDVYTQILIHIGWIQEDSGLVQFADLEQLENPDLHVDSVRMMNLFSKVRELISALHCPRKFTLKDLIKPEPDRTELFLSAILNFILHREARMNLIRPVVEEMTVLDEQRQELEARISKSNADIAEFNESREREMPFVQEVDNKIKELKQTISGLNNHQMSLKSAINKKKDELKEMNEKISNAEFALVQSAQENASLRSKIVQSPDKLQRALEEKKAALVDAKNAERAAMQSFHEKTSVLEVYTKASKKLNKHLKLMQALQEQVNSAKQVEKDVKVLKAKISDDVVLDKSLEAKLFEHQGRADQIEELLKQLEKERDLNCEEASKELNNVRSQVEYNRRGLEQREREVEALVTEGAAIIEKINIEKDSAEAKKQTLLHKCEELTNTFFKYSNAIGGLLSRIEAGASE</sequence>
<accession>A0AAP0CSV2</accession>
<evidence type="ECO:0000256" key="9">
    <source>
        <dbReference type="SAM" id="Coils"/>
    </source>
</evidence>
<evidence type="ECO:0000256" key="3">
    <source>
        <dbReference type="ARBA" id="ARBA00022454"/>
    </source>
</evidence>
<proteinExistence type="inferred from homology"/>
<dbReference type="AlphaFoldDB" id="A0AAP0CSV2"/>
<evidence type="ECO:0000313" key="12">
    <source>
        <dbReference type="Proteomes" id="UP001408789"/>
    </source>
</evidence>
<evidence type="ECO:0000313" key="11">
    <source>
        <dbReference type="EMBL" id="KAK9059602.1"/>
    </source>
</evidence>
<comment type="caution">
    <text evidence="11">The sequence shown here is derived from an EMBL/GenBank/DDBJ whole genome shotgun (WGS) entry which is preliminary data.</text>
</comment>
<dbReference type="Proteomes" id="UP001408789">
    <property type="component" value="Unassembled WGS sequence"/>
</dbReference>
<evidence type="ECO:0000256" key="4">
    <source>
        <dbReference type="ARBA" id="ARBA00022618"/>
    </source>
</evidence>
<dbReference type="PANTHER" id="PTHR48441:SF1">
    <property type="entry name" value="NT-3"/>
    <property type="match status" value="1"/>
</dbReference>
<gene>
    <name evidence="11" type="ORF">SSX86_020306</name>
</gene>
<dbReference type="PANTHER" id="PTHR48441">
    <property type="match status" value="1"/>
</dbReference>
<keyword evidence="4" id="KW-0132">Cell division</keyword>
<feature type="coiled-coil region" evidence="9">
    <location>
        <begin position="141"/>
        <end position="360"/>
    </location>
</feature>
<evidence type="ECO:0000256" key="2">
    <source>
        <dbReference type="ARBA" id="ARBA00005498"/>
    </source>
</evidence>
<evidence type="ECO:0000256" key="7">
    <source>
        <dbReference type="ARBA" id="ARBA00023306"/>
    </source>
</evidence>
<evidence type="ECO:0000259" key="10">
    <source>
        <dbReference type="Pfam" id="PF03800"/>
    </source>
</evidence>
<dbReference type="EMBL" id="JBCNJP010000020">
    <property type="protein sequence ID" value="KAK9059602.1"/>
    <property type="molecule type" value="Genomic_DNA"/>
</dbReference>
<keyword evidence="12" id="KW-1185">Reference proteome</keyword>
<keyword evidence="6 9" id="KW-0175">Coiled coil</keyword>
<dbReference type="GO" id="GO:0051301">
    <property type="term" value="P:cell division"/>
    <property type="evidence" value="ECO:0007669"/>
    <property type="project" value="UniProtKB-KW"/>
</dbReference>
<comment type="similarity">
    <text evidence="2">Belongs to the NUF2 family.</text>
</comment>
<evidence type="ECO:0000256" key="5">
    <source>
        <dbReference type="ARBA" id="ARBA00022776"/>
    </source>
</evidence>
<dbReference type="InterPro" id="IPR038275">
    <property type="entry name" value="Nuf2_N_sf"/>
</dbReference>
<evidence type="ECO:0000256" key="8">
    <source>
        <dbReference type="ARBA" id="ARBA00023328"/>
    </source>
</evidence>
<evidence type="ECO:0000256" key="6">
    <source>
        <dbReference type="ARBA" id="ARBA00023054"/>
    </source>
</evidence>